<feature type="region of interest" description="Disordered" evidence="2">
    <location>
        <begin position="761"/>
        <end position="833"/>
    </location>
</feature>
<feature type="region of interest" description="Disordered" evidence="2">
    <location>
        <begin position="294"/>
        <end position="389"/>
    </location>
</feature>
<accession>A0AAV0CS06</accession>
<gene>
    <name evidence="3" type="ORF">CEPIT_LOCUS8777</name>
</gene>
<feature type="compositionally biased region" description="Basic and acidic residues" evidence="2">
    <location>
        <begin position="778"/>
        <end position="795"/>
    </location>
</feature>
<name>A0AAV0CS06_9ASTE</name>
<proteinExistence type="predicted"/>
<feature type="compositionally biased region" description="Polar residues" evidence="2">
    <location>
        <begin position="820"/>
        <end position="832"/>
    </location>
</feature>
<feature type="compositionally biased region" description="Low complexity" evidence="2">
    <location>
        <begin position="796"/>
        <end position="812"/>
    </location>
</feature>
<feature type="compositionally biased region" description="Polar residues" evidence="2">
    <location>
        <begin position="686"/>
        <end position="708"/>
    </location>
</feature>
<reference evidence="3" key="1">
    <citation type="submission" date="2022-07" db="EMBL/GenBank/DDBJ databases">
        <authorList>
            <person name="Macas J."/>
            <person name="Novak P."/>
            <person name="Neumann P."/>
        </authorList>
    </citation>
    <scope>NUCLEOTIDE SEQUENCE</scope>
</reference>
<keyword evidence="1" id="KW-0175">Coiled coil</keyword>
<sequence length="1273" mass="144082">MAANTPINMVYAREHWIPIKENNSQLDPEVFSCQDNVVVSILRGHKLWKALSENAEVPQVYLQQFWGTLDKDVDANGRQIDDVLAATICNTRVTITKELVQQVLQIPEEEHYDALVPEAQVITDMITLGHAQPLHVMSEIKTARLPRPWRTLMATLNKCCTSKHTGFDKCSAYLVYIFHGIAFMKKYDYAALIWSEFLEMRRRKFDTNLIKHLPYMRWFSLLVRHFCRTIPTIQRRKSSENVSTPALQYLKRMPEVRSLVPLPIPVPLLLLAGRNDPHVIRYSEENGIILPMAQINPLEPTPGSQPRVCEGPESSTRPQRPVASWPHDDQTMSAEGHTRAEEFTRDSPSVATTQDADDEGSGSKARNDDDDDDEDDDNANAKGKKVEKARAKKGRLVIRLSRATTQEQSHQIKDTQGNIISETRSKVRHDIASSSTPVQRVQTASNLAEELALYDSCSDLDTINRANPIGAEADIFSLRVEDAASSPTAHAQASPSHSAASQQVVVSHIGDIIPTSLSPYEAAEDLLCGLPPQTTTPPSSTLSLVSTIPTFSTFSRTHTLLTPLHTTGALYLSSTIGDTSMMIGSPAAQQISPSLSAGHTSVIFTDAVTTVTTPVTGHPDPTDLSVILQRFLDSTIKPWVHEAITARAQEFRNTPALHNDITQPQPSSSHTQQTQPLPIIPTQQTSEPSTTLPHSPTASRGTQDTELVSSPTSTTPFPDPKTLPFEVLETLMLDQLLATEEGNLTQKQKDLLRILKPDSSCRDSVLGHKRSHEDPDDSDPHEGENKRQRILERDASTSQPSTQSNQPESSNNQPPPSTQHKSQTANSPTSSPVELETTLLGSSFIDVDQGWSGSPEVATSSTPFYSGHQKEPSSNLMITGNPSDPGVSHDRSPSTQQQAHSKPSGNQIQDELEDLLVHDQWPREWTEWDDLRVEAEQYEMCRSWQLREFLNKYHAQMIGLDEDELKEGENHKENPKAPEPVKEKWEIVRIKAPFLEEIREKIWRQPEKIKKFSELKMRGINHLKGKYRGGNLYMLGHRSTGERRQVLNHNLATSGCPISKILDITEDYLETIKFLIFRLRRTDGSEFTCQENDFFLLHMDDIYQMFMRCRELPVHKDRLAREGFEAIKRFMTRQVRFYASHDLQMTLEHNYSKANLTRPDLDRPGLETFAAYDTFDKPISVIYLNHKEEKRLMIVEDIQKYCDGTLQIIREQLQPRKEDLDKRQNEASKEEIKELERVNKILKAIEKQLDRRRSLRNYEHALNLRKHYFKAQK</sequence>
<evidence type="ECO:0000256" key="2">
    <source>
        <dbReference type="SAM" id="MobiDB-lite"/>
    </source>
</evidence>
<feature type="compositionally biased region" description="Polar residues" evidence="2">
    <location>
        <begin position="893"/>
        <end position="906"/>
    </location>
</feature>
<evidence type="ECO:0000313" key="3">
    <source>
        <dbReference type="EMBL" id="CAH9084041.1"/>
    </source>
</evidence>
<feature type="coiled-coil region" evidence="1">
    <location>
        <begin position="1218"/>
        <end position="1252"/>
    </location>
</feature>
<keyword evidence="4" id="KW-1185">Reference proteome</keyword>
<feature type="compositionally biased region" description="Polar residues" evidence="2">
    <location>
        <begin position="872"/>
        <end position="882"/>
    </location>
</feature>
<protein>
    <submittedName>
        <fullName evidence="3">Uncharacterized protein</fullName>
    </submittedName>
</protein>
<evidence type="ECO:0000256" key="1">
    <source>
        <dbReference type="SAM" id="Coils"/>
    </source>
</evidence>
<feature type="region of interest" description="Disordered" evidence="2">
    <location>
        <begin position="851"/>
        <end position="906"/>
    </location>
</feature>
<dbReference type="AlphaFoldDB" id="A0AAV0CS06"/>
<feature type="compositionally biased region" description="Acidic residues" evidence="2">
    <location>
        <begin position="368"/>
        <end position="378"/>
    </location>
</feature>
<comment type="caution">
    <text evidence="3">The sequence shown here is derived from an EMBL/GenBank/DDBJ whole genome shotgun (WGS) entry which is preliminary data.</text>
</comment>
<evidence type="ECO:0000313" key="4">
    <source>
        <dbReference type="Proteomes" id="UP001152523"/>
    </source>
</evidence>
<organism evidence="3 4">
    <name type="scientific">Cuscuta epithymum</name>
    <dbReference type="NCBI Taxonomy" id="186058"/>
    <lineage>
        <taxon>Eukaryota</taxon>
        <taxon>Viridiplantae</taxon>
        <taxon>Streptophyta</taxon>
        <taxon>Embryophyta</taxon>
        <taxon>Tracheophyta</taxon>
        <taxon>Spermatophyta</taxon>
        <taxon>Magnoliopsida</taxon>
        <taxon>eudicotyledons</taxon>
        <taxon>Gunneridae</taxon>
        <taxon>Pentapetalae</taxon>
        <taxon>asterids</taxon>
        <taxon>lamiids</taxon>
        <taxon>Solanales</taxon>
        <taxon>Convolvulaceae</taxon>
        <taxon>Cuscuteae</taxon>
        <taxon>Cuscuta</taxon>
        <taxon>Cuscuta subgen. Cuscuta</taxon>
    </lineage>
</organism>
<feature type="region of interest" description="Disordered" evidence="2">
    <location>
        <begin position="680"/>
        <end position="721"/>
    </location>
</feature>
<dbReference type="Proteomes" id="UP001152523">
    <property type="component" value="Unassembled WGS sequence"/>
</dbReference>
<feature type="compositionally biased region" description="Basic and acidic residues" evidence="2">
    <location>
        <begin position="326"/>
        <end position="345"/>
    </location>
</feature>
<dbReference type="EMBL" id="CAMAPF010000045">
    <property type="protein sequence ID" value="CAH9084041.1"/>
    <property type="molecule type" value="Genomic_DNA"/>
</dbReference>